<dbReference type="SUPFAM" id="SSF52279">
    <property type="entry name" value="Beta-D-glucan exohydrolase, C-terminal domain"/>
    <property type="match status" value="1"/>
</dbReference>
<dbReference type="InterPro" id="IPR050288">
    <property type="entry name" value="Cellulose_deg_GH3"/>
</dbReference>
<dbReference type="InterPro" id="IPR026891">
    <property type="entry name" value="Fn3-like"/>
</dbReference>
<dbReference type="SUPFAM" id="SSF51445">
    <property type="entry name" value="(Trans)glycosidases"/>
    <property type="match status" value="1"/>
</dbReference>
<dbReference type="InterPro" id="IPR002772">
    <property type="entry name" value="Glyco_hydro_3_C"/>
</dbReference>
<feature type="signal peptide" evidence="3">
    <location>
        <begin position="1"/>
        <end position="25"/>
    </location>
</feature>
<dbReference type="Gene3D" id="3.40.50.1700">
    <property type="entry name" value="Glycoside hydrolase family 3 C-terminal domain"/>
    <property type="match status" value="2"/>
</dbReference>
<accession>A0ABP6PXW0</accession>
<evidence type="ECO:0000256" key="2">
    <source>
        <dbReference type="ARBA" id="ARBA00022801"/>
    </source>
</evidence>
<comment type="caution">
    <text evidence="5">The sequence shown here is derived from an EMBL/GenBank/DDBJ whole genome shotgun (WGS) entry which is preliminary data.</text>
</comment>
<evidence type="ECO:0000256" key="1">
    <source>
        <dbReference type="ARBA" id="ARBA00005336"/>
    </source>
</evidence>
<keyword evidence="2 5" id="KW-0378">Hydrolase</keyword>
<dbReference type="EMBL" id="BAAAUV010000002">
    <property type="protein sequence ID" value="GAA3195634.1"/>
    <property type="molecule type" value="Genomic_DNA"/>
</dbReference>
<dbReference type="Gene3D" id="2.60.40.10">
    <property type="entry name" value="Immunoglobulins"/>
    <property type="match status" value="1"/>
</dbReference>
<dbReference type="Pfam" id="PF14310">
    <property type="entry name" value="Fn3-like"/>
    <property type="match status" value="1"/>
</dbReference>
<dbReference type="SMART" id="SM01217">
    <property type="entry name" value="Fn3_like"/>
    <property type="match status" value="1"/>
</dbReference>
<dbReference type="InterPro" id="IPR036881">
    <property type="entry name" value="Glyco_hydro_3_C_sf"/>
</dbReference>
<dbReference type="PANTHER" id="PTHR42715:SF10">
    <property type="entry name" value="BETA-GLUCOSIDASE"/>
    <property type="match status" value="1"/>
</dbReference>
<name>A0ABP6PXW0_9ACTN</name>
<dbReference type="Gene3D" id="3.20.20.300">
    <property type="entry name" value="Glycoside hydrolase, family 3, N-terminal domain"/>
    <property type="match status" value="2"/>
</dbReference>
<dbReference type="InterPro" id="IPR036962">
    <property type="entry name" value="Glyco_hydro_3_N_sf"/>
</dbReference>
<keyword evidence="3" id="KW-0732">Signal</keyword>
<dbReference type="PRINTS" id="PR00133">
    <property type="entry name" value="GLHYDRLASE3"/>
</dbReference>
<evidence type="ECO:0000313" key="6">
    <source>
        <dbReference type="Proteomes" id="UP001501237"/>
    </source>
</evidence>
<evidence type="ECO:0000313" key="5">
    <source>
        <dbReference type="EMBL" id="GAA3195634.1"/>
    </source>
</evidence>
<gene>
    <name evidence="5" type="ORF">GCM10010468_05900</name>
</gene>
<evidence type="ECO:0000259" key="4">
    <source>
        <dbReference type="SMART" id="SM01217"/>
    </source>
</evidence>
<reference evidence="6" key="1">
    <citation type="journal article" date="2019" name="Int. J. Syst. Evol. Microbiol.">
        <title>The Global Catalogue of Microorganisms (GCM) 10K type strain sequencing project: providing services to taxonomists for standard genome sequencing and annotation.</title>
        <authorList>
            <consortium name="The Broad Institute Genomics Platform"/>
            <consortium name="The Broad Institute Genome Sequencing Center for Infectious Disease"/>
            <person name="Wu L."/>
            <person name="Ma J."/>
        </authorList>
    </citation>
    <scope>NUCLEOTIDE SEQUENCE [LARGE SCALE GENOMIC DNA]</scope>
    <source>
        <strain evidence="6">JCM 9377</strain>
    </source>
</reference>
<dbReference type="InterPro" id="IPR013783">
    <property type="entry name" value="Ig-like_fold"/>
</dbReference>
<dbReference type="Pfam" id="PF00933">
    <property type="entry name" value="Glyco_hydro_3"/>
    <property type="match status" value="1"/>
</dbReference>
<dbReference type="RefSeq" id="WP_344821823.1">
    <property type="nucleotide sequence ID" value="NZ_BAAAUV010000002.1"/>
</dbReference>
<feature type="domain" description="Fibronectin type III-like" evidence="4">
    <location>
        <begin position="614"/>
        <end position="678"/>
    </location>
</feature>
<dbReference type="GO" id="GO:0016787">
    <property type="term" value="F:hydrolase activity"/>
    <property type="evidence" value="ECO:0007669"/>
    <property type="project" value="UniProtKB-KW"/>
</dbReference>
<feature type="chain" id="PRO_5045196350" evidence="3">
    <location>
        <begin position="26"/>
        <end position="689"/>
    </location>
</feature>
<dbReference type="PANTHER" id="PTHR42715">
    <property type="entry name" value="BETA-GLUCOSIDASE"/>
    <property type="match status" value="1"/>
</dbReference>
<protein>
    <submittedName>
        <fullName evidence="5">Glycoside hydrolase family 3 C-terminal domain-containing protein</fullName>
    </submittedName>
</protein>
<organism evidence="5 6">
    <name type="scientific">Actinocorallia longicatena</name>
    <dbReference type="NCBI Taxonomy" id="111803"/>
    <lineage>
        <taxon>Bacteria</taxon>
        <taxon>Bacillati</taxon>
        <taxon>Actinomycetota</taxon>
        <taxon>Actinomycetes</taxon>
        <taxon>Streptosporangiales</taxon>
        <taxon>Thermomonosporaceae</taxon>
        <taxon>Actinocorallia</taxon>
    </lineage>
</organism>
<proteinExistence type="inferred from homology"/>
<keyword evidence="6" id="KW-1185">Reference proteome</keyword>
<comment type="similarity">
    <text evidence="1">Belongs to the glycosyl hydrolase 3 family.</text>
</comment>
<dbReference type="InterPro" id="IPR017853">
    <property type="entry name" value="GH"/>
</dbReference>
<evidence type="ECO:0000256" key="3">
    <source>
        <dbReference type="SAM" id="SignalP"/>
    </source>
</evidence>
<sequence>MRTRVYVLFSALVAVSIVPFPPAEAAAGRCGSVAVRPWCDRSLSPAKRTALLLKAMSRPEKLDMLAGDDLFGAALSETSAVHREGTLNGVPRLGVPGLRIVGGGAMGVHQGPMTALPSGLALGASFSTAAATGNAAINAVEARHRGNDILLGPAVDIMRTPAAGRAFESFGEDPYLTSRLAVSWIEEVQRGGMIAQVKHFPANNQETDRYSTNAVISQRALREIYLPPFEAAVREAGAGSVMCGYNLVNGKASCASRVLLDTVLRKEWRFRGPVVTDWIAGMKDTGTTVRDGADLEMPIGIHYTAGNLLQAVDNGQATWADIDRRLGATLRMMFRFGLFERAPRANDGKIDYAAHAVKNRRLAEQGITLLKNKDGVLPLERGTRVAVIGKPAAEFRSATGSAYVRPRSHVTPLTALRARGGVTYADGTDLGEAAATARAAKVAIVFVADHREEGEDLACLSLRCGDEELGDQDALVRAVAAANENTIVVMETGGPVLTPWATSVKGVVEAWYPGAQGGPALARVLYGDVDPGGRLPVTFPVRAGDAIMPAGKGRISYAEGVQVGYRRYDAGKLPVRYPFGHGLSYTSFRMSGLKTSGSRVSFTVKNTGRRTGYAVPQLYVRLPGSGQPVQLKGFTKFSLKPGRSRRVVFTLDARSVSTWAGKWKAARGCVAIGVGASSRDLPLKGRLCR</sequence>
<dbReference type="Pfam" id="PF01915">
    <property type="entry name" value="Glyco_hydro_3_C"/>
    <property type="match status" value="1"/>
</dbReference>
<dbReference type="Proteomes" id="UP001501237">
    <property type="component" value="Unassembled WGS sequence"/>
</dbReference>
<dbReference type="InterPro" id="IPR001764">
    <property type="entry name" value="Glyco_hydro_3_N"/>
</dbReference>